<dbReference type="Proteomes" id="UP001221757">
    <property type="component" value="Unassembled WGS sequence"/>
</dbReference>
<keyword evidence="3" id="KW-1185">Reference proteome</keyword>
<proteinExistence type="predicted"/>
<keyword evidence="1" id="KW-0472">Membrane</keyword>
<dbReference type="EMBL" id="JARKIE010000499">
    <property type="protein sequence ID" value="KAJ7632014.1"/>
    <property type="molecule type" value="Genomic_DNA"/>
</dbReference>
<accession>A0AAD7FLT4</accession>
<gene>
    <name evidence="2" type="ORF">B0H17DRAFT_1108314</name>
</gene>
<evidence type="ECO:0000313" key="3">
    <source>
        <dbReference type="Proteomes" id="UP001221757"/>
    </source>
</evidence>
<sequence length="62" mass="6800">MTSTSTVHSAVTLPVILPLATTFLNQPSIPTSLLTSHFWRIITYVPGISPSASSYLFLRTQH</sequence>
<protein>
    <submittedName>
        <fullName evidence="2">Uncharacterized protein</fullName>
    </submittedName>
</protein>
<reference evidence="2" key="1">
    <citation type="submission" date="2023-03" db="EMBL/GenBank/DDBJ databases">
        <title>Massive genome expansion in bonnet fungi (Mycena s.s.) driven by repeated elements and novel gene families across ecological guilds.</title>
        <authorList>
            <consortium name="Lawrence Berkeley National Laboratory"/>
            <person name="Harder C.B."/>
            <person name="Miyauchi S."/>
            <person name="Viragh M."/>
            <person name="Kuo A."/>
            <person name="Thoen E."/>
            <person name="Andreopoulos B."/>
            <person name="Lu D."/>
            <person name="Skrede I."/>
            <person name="Drula E."/>
            <person name="Henrissat B."/>
            <person name="Morin E."/>
            <person name="Kohler A."/>
            <person name="Barry K."/>
            <person name="LaButti K."/>
            <person name="Morin E."/>
            <person name="Salamov A."/>
            <person name="Lipzen A."/>
            <person name="Mereny Z."/>
            <person name="Hegedus B."/>
            <person name="Baldrian P."/>
            <person name="Stursova M."/>
            <person name="Weitz H."/>
            <person name="Taylor A."/>
            <person name="Grigoriev I.V."/>
            <person name="Nagy L.G."/>
            <person name="Martin F."/>
            <person name="Kauserud H."/>
        </authorList>
    </citation>
    <scope>NUCLEOTIDE SEQUENCE</scope>
    <source>
        <strain evidence="2">CBHHK067</strain>
    </source>
</reference>
<feature type="non-terminal residue" evidence="2">
    <location>
        <position position="1"/>
    </location>
</feature>
<evidence type="ECO:0000256" key="1">
    <source>
        <dbReference type="SAM" id="Phobius"/>
    </source>
</evidence>
<comment type="caution">
    <text evidence="2">The sequence shown here is derived from an EMBL/GenBank/DDBJ whole genome shotgun (WGS) entry which is preliminary data.</text>
</comment>
<dbReference type="AlphaFoldDB" id="A0AAD7FLT4"/>
<feature type="transmembrane region" description="Helical" evidence="1">
    <location>
        <begin position="38"/>
        <end position="58"/>
    </location>
</feature>
<keyword evidence="1" id="KW-1133">Transmembrane helix</keyword>
<evidence type="ECO:0000313" key="2">
    <source>
        <dbReference type="EMBL" id="KAJ7632014.1"/>
    </source>
</evidence>
<name>A0AAD7FLT4_MYCRO</name>
<keyword evidence="1" id="KW-0812">Transmembrane</keyword>
<organism evidence="2 3">
    <name type="scientific">Mycena rosella</name>
    <name type="common">Pink bonnet</name>
    <name type="synonym">Agaricus rosellus</name>
    <dbReference type="NCBI Taxonomy" id="1033263"/>
    <lineage>
        <taxon>Eukaryota</taxon>
        <taxon>Fungi</taxon>
        <taxon>Dikarya</taxon>
        <taxon>Basidiomycota</taxon>
        <taxon>Agaricomycotina</taxon>
        <taxon>Agaricomycetes</taxon>
        <taxon>Agaricomycetidae</taxon>
        <taxon>Agaricales</taxon>
        <taxon>Marasmiineae</taxon>
        <taxon>Mycenaceae</taxon>
        <taxon>Mycena</taxon>
    </lineage>
</organism>